<name>A0ABV8HU19_9ACTN</name>
<evidence type="ECO:0000256" key="1">
    <source>
        <dbReference type="SAM" id="MobiDB-lite"/>
    </source>
</evidence>
<organism evidence="2 3">
    <name type="scientific">Streptomyces polygonati</name>
    <dbReference type="NCBI Taxonomy" id="1617087"/>
    <lineage>
        <taxon>Bacteria</taxon>
        <taxon>Bacillati</taxon>
        <taxon>Actinomycetota</taxon>
        <taxon>Actinomycetes</taxon>
        <taxon>Kitasatosporales</taxon>
        <taxon>Streptomycetaceae</taxon>
        <taxon>Streptomyces</taxon>
    </lineage>
</organism>
<evidence type="ECO:0000313" key="3">
    <source>
        <dbReference type="Proteomes" id="UP001595765"/>
    </source>
</evidence>
<comment type="caution">
    <text evidence="2">The sequence shown here is derived from an EMBL/GenBank/DDBJ whole genome shotgun (WGS) entry which is preliminary data.</text>
</comment>
<evidence type="ECO:0000313" key="2">
    <source>
        <dbReference type="EMBL" id="MFC4034457.1"/>
    </source>
</evidence>
<dbReference type="RefSeq" id="WP_386432596.1">
    <property type="nucleotide sequence ID" value="NZ_JBHSBB010000014.1"/>
</dbReference>
<reference evidence="3" key="1">
    <citation type="journal article" date="2019" name="Int. J. Syst. Evol. Microbiol.">
        <title>The Global Catalogue of Microorganisms (GCM) 10K type strain sequencing project: providing services to taxonomists for standard genome sequencing and annotation.</title>
        <authorList>
            <consortium name="The Broad Institute Genomics Platform"/>
            <consortium name="The Broad Institute Genome Sequencing Center for Infectious Disease"/>
            <person name="Wu L."/>
            <person name="Ma J."/>
        </authorList>
    </citation>
    <scope>NUCLEOTIDE SEQUENCE [LARGE SCALE GENOMIC DNA]</scope>
    <source>
        <strain evidence="3">CGMCC 4.7237</strain>
    </source>
</reference>
<proteinExistence type="predicted"/>
<accession>A0ABV8HU19</accession>
<keyword evidence="3" id="KW-1185">Reference proteome</keyword>
<dbReference type="EMBL" id="JBHSBB010000014">
    <property type="protein sequence ID" value="MFC4034457.1"/>
    <property type="molecule type" value="Genomic_DNA"/>
</dbReference>
<sequence length="196" mass="21675">MTRFSEDPRTPPPVEPLRGHEPVLGVPGAAVIDFWRFAMPDLRVNNTRGLFAEFLVHRAVGSHRPRVEWAGHDVETDDGLRVEVKASGYLQAWDQRSPSDIRFSGLRARTWTPIGGYSAARSYNADVYVFALETAHDHADYDPLDTTQWEFYVLPRSALEALAVSSLGLAGVRAAAGESVPFADLGFRIRAVGKAR</sequence>
<protein>
    <submittedName>
        <fullName evidence="2">Uncharacterized protein</fullName>
    </submittedName>
</protein>
<gene>
    <name evidence="2" type="ORF">ACFO3J_23695</name>
</gene>
<dbReference type="Proteomes" id="UP001595765">
    <property type="component" value="Unassembled WGS sequence"/>
</dbReference>
<feature type="region of interest" description="Disordered" evidence="1">
    <location>
        <begin position="1"/>
        <end position="21"/>
    </location>
</feature>